<feature type="domain" description="TonB-dependent receptor-like beta-barrel" evidence="12">
    <location>
        <begin position="267"/>
        <end position="651"/>
    </location>
</feature>
<keyword evidence="9 10" id="KW-0998">Cell outer membrane</keyword>
<dbReference type="InterPro" id="IPR012910">
    <property type="entry name" value="Plug_dom"/>
</dbReference>
<proteinExistence type="inferred from homology"/>
<keyword evidence="5" id="KW-0732">Signal</keyword>
<dbReference type="InterPro" id="IPR036942">
    <property type="entry name" value="Beta-barrel_TonB_sf"/>
</dbReference>
<evidence type="ECO:0000256" key="2">
    <source>
        <dbReference type="ARBA" id="ARBA00022448"/>
    </source>
</evidence>
<evidence type="ECO:0000256" key="8">
    <source>
        <dbReference type="ARBA" id="ARBA00023136"/>
    </source>
</evidence>
<dbReference type="Pfam" id="PF07715">
    <property type="entry name" value="Plug"/>
    <property type="match status" value="1"/>
</dbReference>
<evidence type="ECO:0000256" key="11">
    <source>
        <dbReference type="RuleBase" id="RU003357"/>
    </source>
</evidence>
<dbReference type="SUPFAM" id="SSF56935">
    <property type="entry name" value="Porins"/>
    <property type="match status" value="1"/>
</dbReference>
<reference evidence="14 15" key="1">
    <citation type="submission" date="2024-03" db="EMBL/GenBank/DDBJ databases">
        <title>Complete Genome Sequence and Annotation of Ignatzschineria larvae DSM 13226.</title>
        <authorList>
            <person name="Cantrell E."/>
            <person name="Burcham Z.M."/>
        </authorList>
    </citation>
    <scope>NUCLEOTIDE SEQUENCE [LARGE SCALE GENOMIC DNA]</scope>
    <source>
        <strain evidence="14 15">DSM 13226</strain>
    </source>
</reference>
<feature type="domain" description="TonB-dependent receptor plug" evidence="13">
    <location>
        <begin position="71"/>
        <end position="181"/>
    </location>
</feature>
<evidence type="ECO:0000256" key="3">
    <source>
        <dbReference type="ARBA" id="ARBA00022452"/>
    </source>
</evidence>
<gene>
    <name evidence="14" type="ORF">WMO13_00355</name>
</gene>
<keyword evidence="7 11" id="KW-0798">TonB box</keyword>
<dbReference type="InterPro" id="IPR037066">
    <property type="entry name" value="Plug_dom_sf"/>
</dbReference>
<keyword evidence="3 10" id="KW-1134">Transmembrane beta strand</keyword>
<evidence type="ECO:0000256" key="7">
    <source>
        <dbReference type="ARBA" id="ARBA00023077"/>
    </source>
</evidence>
<evidence type="ECO:0000256" key="5">
    <source>
        <dbReference type="ARBA" id="ARBA00022729"/>
    </source>
</evidence>
<dbReference type="EMBL" id="CP150637">
    <property type="protein sequence ID" value="WZW87866.1"/>
    <property type="molecule type" value="Genomic_DNA"/>
</dbReference>
<evidence type="ECO:0000259" key="13">
    <source>
        <dbReference type="Pfam" id="PF07715"/>
    </source>
</evidence>
<dbReference type="CDD" id="cd01347">
    <property type="entry name" value="ligand_gated_channel"/>
    <property type="match status" value="1"/>
</dbReference>
<keyword evidence="8 10" id="KW-0472">Membrane</keyword>
<comment type="subcellular location">
    <subcellularLocation>
        <location evidence="1 10">Cell outer membrane</location>
        <topology evidence="1 10">Multi-pass membrane protein</topology>
    </subcellularLocation>
</comment>
<name>A0ABZ3C3W2_9GAMM</name>
<sequence>MSHQASQYITQLQRSLFTKALYPALILSVSTISYAQSVPENLSLAEDALLEAPTINLSKIVVTAGGFAQAVKDAPASISVVTQQDLAQAPFRDVTDAIADVPGVVITGGGANADISIRGMGSAYTLMMVDGKRQNSRATRPNSDGGGVEQGWIPPLGAIERIEVIRGPMSSRYGSDAMGGVINIITKKVNDHWMGNIRTDVTIQNDSDAGHGLNTELYASGPLVAEKLGLQLYGKYSHRKEDEKLNGQPKRQIENFGGKLTFVPVTGHTFELEYGNGFQKRFWTEGKSTESTSENKYKRTNYSVRYLGEFEHGIMAELFYAYEKNNNYTRKMIVKNKEVSGNVIIPIAAHTVTLGGQLIDEKLSDNNNRLDSHIQQISRKSHALFIEDEWWLLDNFAITAGLRYDHDENYGSHYSPRLYGVWNINDDFTLKGGVSTGYKTPAIRQAVADWGQQTGGGRSNGLIIGNPNLKPEKSTNYEIGLSYMPHDQFNFDITGFYTKFKDKLQNIELCRSTGSTDDCVADNGSKFFFIQTNENIDTADLKGIELAMQWKPIDPVTLKGSYTWTKTKQTSGQYQGAPLNRIPEHLFNIHADWQINPQANIWAKVSFRGKETALSRQGARGTEYDSYTLMDIGGTYKVSRDVNLYAGIYNIANKHITDVNYGRDLDGRRYWMGVDISF</sequence>
<evidence type="ECO:0000256" key="10">
    <source>
        <dbReference type="PROSITE-ProRule" id="PRU01360"/>
    </source>
</evidence>
<dbReference type="Gene3D" id="2.170.130.10">
    <property type="entry name" value="TonB-dependent receptor, plug domain"/>
    <property type="match status" value="1"/>
</dbReference>
<keyword evidence="2 10" id="KW-0813">Transport</keyword>
<dbReference type="RefSeq" id="WP_051396194.1">
    <property type="nucleotide sequence ID" value="NZ_AZOD01000013.1"/>
</dbReference>
<keyword evidence="14" id="KW-0675">Receptor</keyword>
<dbReference type="InterPro" id="IPR039426">
    <property type="entry name" value="TonB-dep_rcpt-like"/>
</dbReference>
<evidence type="ECO:0000259" key="12">
    <source>
        <dbReference type="Pfam" id="PF00593"/>
    </source>
</evidence>
<dbReference type="Gene3D" id="2.40.170.20">
    <property type="entry name" value="TonB-dependent receptor, beta-barrel domain"/>
    <property type="match status" value="1"/>
</dbReference>
<dbReference type="InterPro" id="IPR000531">
    <property type="entry name" value="Beta-barrel_TonB"/>
</dbReference>
<comment type="similarity">
    <text evidence="10 11">Belongs to the TonB-dependent receptor family.</text>
</comment>
<keyword evidence="15" id="KW-1185">Reference proteome</keyword>
<keyword evidence="4 10" id="KW-0812">Transmembrane</keyword>
<organism evidence="14 15">
    <name type="scientific">Ignatzschineria larvae DSM 13226</name>
    <dbReference type="NCBI Taxonomy" id="1111732"/>
    <lineage>
        <taxon>Bacteria</taxon>
        <taxon>Pseudomonadati</taxon>
        <taxon>Pseudomonadota</taxon>
        <taxon>Gammaproteobacteria</taxon>
        <taxon>Cardiobacteriales</taxon>
        <taxon>Ignatzschineriaceae</taxon>
        <taxon>Ignatzschineria</taxon>
    </lineage>
</organism>
<evidence type="ECO:0000313" key="15">
    <source>
        <dbReference type="Proteomes" id="UP001449178"/>
    </source>
</evidence>
<dbReference type="Proteomes" id="UP001449178">
    <property type="component" value="Chromosome"/>
</dbReference>
<evidence type="ECO:0000256" key="6">
    <source>
        <dbReference type="ARBA" id="ARBA00023065"/>
    </source>
</evidence>
<dbReference type="PANTHER" id="PTHR30069:SF53">
    <property type="entry name" value="COLICIN I RECEPTOR-RELATED"/>
    <property type="match status" value="1"/>
</dbReference>
<keyword evidence="6" id="KW-0406">Ion transport</keyword>
<dbReference type="Pfam" id="PF00593">
    <property type="entry name" value="TonB_dep_Rec_b-barrel"/>
    <property type="match status" value="1"/>
</dbReference>
<evidence type="ECO:0000256" key="9">
    <source>
        <dbReference type="ARBA" id="ARBA00023237"/>
    </source>
</evidence>
<protein>
    <submittedName>
        <fullName evidence="14">TonB-dependent receptor</fullName>
    </submittedName>
</protein>
<accession>A0ABZ3C3W2</accession>
<dbReference type="PANTHER" id="PTHR30069">
    <property type="entry name" value="TONB-DEPENDENT OUTER MEMBRANE RECEPTOR"/>
    <property type="match status" value="1"/>
</dbReference>
<evidence type="ECO:0000256" key="4">
    <source>
        <dbReference type="ARBA" id="ARBA00022692"/>
    </source>
</evidence>
<evidence type="ECO:0000313" key="14">
    <source>
        <dbReference type="EMBL" id="WZW87866.1"/>
    </source>
</evidence>
<dbReference type="PROSITE" id="PS52016">
    <property type="entry name" value="TONB_DEPENDENT_REC_3"/>
    <property type="match status" value="1"/>
</dbReference>
<evidence type="ECO:0000256" key="1">
    <source>
        <dbReference type="ARBA" id="ARBA00004571"/>
    </source>
</evidence>